<dbReference type="OrthoDB" id="9786188at2"/>
<comment type="caution">
    <text evidence="1">The sequence shown here is derived from an EMBL/GenBank/DDBJ whole genome shotgun (WGS) entry which is preliminary data.</text>
</comment>
<reference evidence="1 2" key="1">
    <citation type="submission" date="2019-07" db="EMBL/GenBank/DDBJ databases">
        <title>Genomes of sea-ice associated Colwellia species.</title>
        <authorList>
            <person name="Bowman J.P."/>
        </authorList>
    </citation>
    <scope>NUCLEOTIDE SEQUENCE [LARGE SCALE GENOMIC DNA]</scope>
    <source>
        <strain evidence="1 2">ACAM 459</strain>
    </source>
</reference>
<name>A0A5C6QCY1_9GAMM</name>
<dbReference type="GO" id="GO:0016788">
    <property type="term" value="F:hydrolase activity, acting on ester bonds"/>
    <property type="evidence" value="ECO:0007669"/>
    <property type="project" value="UniProtKB-ARBA"/>
</dbReference>
<evidence type="ECO:0000313" key="1">
    <source>
        <dbReference type="EMBL" id="TWX66884.1"/>
    </source>
</evidence>
<dbReference type="EMBL" id="VOLT01000007">
    <property type="protein sequence ID" value="TWX66884.1"/>
    <property type="molecule type" value="Genomic_DNA"/>
</dbReference>
<dbReference type="Gene3D" id="3.40.50.1110">
    <property type="entry name" value="SGNH hydrolase"/>
    <property type="match status" value="1"/>
</dbReference>
<dbReference type="AlphaFoldDB" id="A0A5C6QCY1"/>
<accession>A0A5C6QCY1</accession>
<sequence>MRIMPLGISITAGYTDNPKWQVTFEFGYRSGLYTRLNEAGLWQVPANRPKVDLSSKNQGYINQDKHRGYGGKTIVKINEHGAQFIEEDRPDVILLLIGIKWHRFCLISLNKNSY</sequence>
<organism evidence="1 2">
    <name type="scientific">Colwellia demingiae</name>
    <dbReference type="NCBI Taxonomy" id="89401"/>
    <lineage>
        <taxon>Bacteria</taxon>
        <taxon>Pseudomonadati</taxon>
        <taxon>Pseudomonadota</taxon>
        <taxon>Gammaproteobacteria</taxon>
        <taxon>Alteromonadales</taxon>
        <taxon>Colwelliaceae</taxon>
        <taxon>Colwellia</taxon>
    </lineage>
</organism>
<keyword evidence="2" id="KW-1185">Reference proteome</keyword>
<proteinExistence type="predicted"/>
<dbReference type="InterPro" id="IPR036514">
    <property type="entry name" value="SGNH_hydro_sf"/>
</dbReference>
<dbReference type="Proteomes" id="UP000321822">
    <property type="component" value="Unassembled WGS sequence"/>
</dbReference>
<gene>
    <name evidence="1" type="ORF">ESZ36_15145</name>
</gene>
<protein>
    <submittedName>
        <fullName evidence="1">Uncharacterized protein</fullName>
    </submittedName>
</protein>
<dbReference type="RefSeq" id="WP_146789398.1">
    <property type="nucleotide sequence ID" value="NZ_VOLT01000007.1"/>
</dbReference>
<evidence type="ECO:0000313" key="2">
    <source>
        <dbReference type="Proteomes" id="UP000321822"/>
    </source>
</evidence>